<sequence>MLKGVTDLKRAFALINKKIKESFREMKPACPYTLDVLTLDNLKIGICKDECVLTGAICRALSIPVAYDYVNHWTNYSRKGHSWIALVISDSTFICEKTDSLVRKAKYIPASHFVPEYALEKEYPYQISSQKRVSKVYRSLYGPIDNKNVSKAYGLNLNIEMKVKKECETAYLCTFRTGYGWMPVDATTVKRGRCQFEQLGGETIYLLMEKVEKDWKPLSMPFILHDDGRTEFLYPDNSHKMQAVLMRKYPLFANWTNQWHKMIGGRLEVSNKKDFSKSLVVDTISTTPVYRNVFTLPISVKSYRYIRYVCPDNCRTPLAELEIYDNVTGKRIEGKPIGSDFFSEKILQRPFDNDLMSVCSTKQKFWIGLDMKSPMCISKIILYPKNDGNFIHVGDLYELYYYSSCGWKSLGKQRADDFQLIYEVPANALLWLRNISRGNEERIFVYKKGKQIWY</sequence>
<keyword evidence="2" id="KW-1185">Reference proteome</keyword>
<dbReference type="RefSeq" id="WP_024996535.1">
    <property type="nucleotide sequence ID" value="NZ_BAJS01000009.1"/>
</dbReference>
<dbReference type="AlphaFoldDB" id="A0A069D2Y5"/>
<dbReference type="OrthoDB" id="679512at2"/>
<dbReference type="Gene3D" id="2.60.120.260">
    <property type="entry name" value="Galactose-binding domain-like"/>
    <property type="match status" value="1"/>
</dbReference>
<evidence type="ECO:0000313" key="1">
    <source>
        <dbReference type="EMBL" id="GAK36680.1"/>
    </source>
</evidence>
<dbReference type="STRING" id="1121097.GCA_000428125_02225"/>
<dbReference type="Proteomes" id="UP000027601">
    <property type="component" value="Unassembled WGS sequence"/>
</dbReference>
<evidence type="ECO:0000313" key="2">
    <source>
        <dbReference type="Proteomes" id="UP000027601"/>
    </source>
</evidence>
<dbReference type="eggNOG" id="COG1305">
    <property type="taxonomic scope" value="Bacteria"/>
</dbReference>
<reference evidence="1 2" key="1">
    <citation type="journal article" date="2015" name="Microbes Environ.">
        <title>Distribution and evolution of nitrogen fixation genes in the phylum bacteroidetes.</title>
        <authorList>
            <person name="Inoue J."/>
            <person name="Oshima K."/>
            <person name="Suda W."/>
            <person name="Sakamoto M."/>
            <person name="Iino T."/>
            <person name="Noda S."/>
            <person name="Hongoh Y."/>
            <person name="Hattori M."/>
            <person name="Ohkuma M."/>
        </authorList>
    </citation>
    <scope>NUCLEOTIDE SEQUENCE [LARGE SCALE GENOMIC DNA]</scope>
    <source>
        <strain evidence="1 2">JCM 15093</strain>
    </source>
</reference>
<accession>A0A069D2Y5</accession>
<gene>
    <name evidence="1" type="ORF">JCM15093_1864</name>
</gene>
<organism evidence="1 2">
    <name type="scientific">Bacteroides graminisolvens DSM 19988 = JCM 15093</name>
    <dbReference type="NCBI Taxonomy" id="1121097"/>
    <lineage>
        <taxon>Bacteria</taxon>
        <taxon>Pseudomonadati</taxon>
        <taxon>Bacteroidota</taxon>
        <taxon>Bacteroidia</taxon>
        <taxon>Bacteroidales</taxon>
        <taxon>Bacteroidaceae</taxon>
        <taxon>Bacteroides</taxon>
    </lineage>
</organism>
<comment type="caution">
    <text evidence="1">The sequence shown here is derived from an EMBL/GenBank/DDBJ whole genome shotgun (WGS) entry which is preliminary data.</text>
</comment>
<name>A0A069D2Y5_9BACE</name>
<protein>
    <recommendedName>
        <fullName evidence="3">Transglutaminase-like domain-containing protein</fullName>
    </recommendedName>
</protein>
<proteinExistence type="predicted"/>
<evidence type="ECO:0008006" key="3">
    <source>
        <dbReference type="Google" id="ProtNLM"/>
    </source>
</evidence>
<dbReference type="EMBL" id="BAJS01000009">
    <property type="protein sequence ID" value="GAK36680.1"/>
    <property type="molecule type" value="Genomic_DNA"/>
</dbReference>